<accession>A0ABV0V0U7</accession>
<gene>
    <name evidence="1" type="ORF">ILYODFUR_035753</name>
</gene>
<evidence type="ECO:0000313" key="2">
    <source>
        <dbReference type="Proteomes" id="UP001482620"/>
    </source>
</evidence>
<organism evidence="1 2">
    <name type="scientific">Ilyodon furcidens</name>
    <name type="common">goldbreast splitfin</name>
    <dbReference type="NCBI Taxonomy" id="33524"/>
    <lineage>
        <taxon>Eukaryota</taxon>
        <taxon>Metazoa</taxon>
        <taxon>Chordata</taxon>
        <taxon>Craniata</taxon>
        <taxon>Vertebrata</taxon>
        <taxon>Euteleostomi</taxon>
        <taxon>Actinopterygii</taxon>
        <taxon>Neopterygii</taxon>
        <taxon>Teleostei</taxon>
        <taxon>Neoteleostei</taxon>
        <taxon>Acanthomorphata</taxon>
        <taxon>Ovalentaria</taxon>
        <taxon>Atherinomorphae</taxon>
        <taxon>Cyprinodontiformes</taxon>
        <taxon>Goodeidae</taxon>
        <taxon>Ilyodon</taxon>
    </lineage>
</organism>
<dbReference type="EMBL" id="JAHRIQ010088060">
    <property type="protein sequence ID" value="MEQ2250033.1"/>
    <property type="molecule type" value="Genomic_DNA"/>
</dbReference>
<sequence>MSLDCGRKQEYLERTHACTGRTCKLHVEKPPPVSETQDLAARQQCYEPLHSAAQWLAYDTNLLVTAQKESETLYCSVLGRSDCQFSKTNCLDAETQPAMVGHGY</sequence>
<protein>
    <submittedName>
        <fullName evidence="1">Uncharacterized protein</fullName>
    </submittedName>
</protein>
<name>A0ABV0V0U7_9TELE</name>
<dbReference type="Proteomes" id="UP001482620">
    <property type="component" value="Unassembled WGS sequence"/>
</dbReference>
<evidence type="ECO:0000313" key="1">
    <source>
        <dbReference type="EMBL" id="MEQ2250033.1"/>
    </source>
</evidence>
<keyword evidence="2" id="KW-1185">Reference proteome</keyword>
<proteinExistence type="predicted"/>
<reference evidence="1 2" key="1">
    <citation type="submission" date="2021-06" db="EMBL/GenBank/DDBJ databases">
        <authorList>
            <person name="Palmer J.M."/>
        </authorList>
    </citation>
    <scope>NUCLEOTIDE SEQUENCE [LARGE SCALE GENOMIC DNA]</scope>
    <source>
        <strain evidence="2">if_2019</strain>
        <tissue evidence="1">Muscle</tissue>
    </source>
</reference>
<comment type="caution">
    <text evidence="1">The sequence shown here is derived from an EMBL/GenBank/DDBJ whole genome shotgun (WGS) entry which is preliminary data.</text>
</comment>